<dbReference type="Proteomes" id="UP000494245">
    <property type="component" value="Unassembled WGS sequence"/>
</dbReference>
<dbReference type="InterPro" id="IPR004026">
    <property type="entry name" value="Ada_DNA_repair_Zn-bd"/>
</dbReference>
<dbReference type="InterPro" id="IPR035451">
    <property type="entry name" value="Ada-like_dom_sf"/>
</dbReference>
<comment type="caution">
    <text evidence="4">The sequence shown here is derived from an EMBL/GenBank/DDBJ whole genome shotgun (WGS) entry which is preliminary data.</text>
</comment>
<feature type="signal peptide" evidence="2">
    <location>
        <begin position="1"/>
        <end position="25"/>
    </location>
</feature>
<dbReference type="GO" id="GO:0006355">
    <property type="term" value="P:regulation of DNA-templated transcription"/>
    <property type="evidence" value="ECO:0007669"/>
    <property type="project" value="InterPro"/>
</dbReference>
<dbReference type="Gene3D" id="3.40.10.10">
    <property type="entry name" value="DNA Methylphosphotriester Repair Domain"/>
    <property type="match status" value="1"/>
</dbReference>
<feature type="chain" id="PRO_5028995227" description="Ada DNA repair metal-binding domain-containing protein" evidence="2">
    <location>
        <begin position="26"/>
        <end position="82"/>
    </location>
</feature>
<keyword evidence="2" id="KW-0732">Signal</keyword>
<dbReference type="EMBL" id="BLTE01000004">
    <property type="protein sequence ID" value="GFK93429.1"/>
    <property type="molecule type" value="Genomic_DNA"/>
</dbReference>
<evidence type="ECO:0000313" key="5">
    <source>
        <dbReference type="Proteomes" id="UP000494245"/>
    </source>
</evidence>
<dbReference type="GO" id="GO:0003677">
    <property type="term" value="F:DNA binding"/>
    <property type="evidence" value="ECO:0007669"/>
    <property type="project" value="InterPro"/>
</dbReference>
<protein>
    <recommendedName>
        <fullName evidence="3">Ada DNA repair metal-binding domain-containing protein</fullName>
    </recommendedName>
</protein>
<keyword evidence="5" id="KW-1185">Reference proteome</keyword>
<evidence type="ECO:0000313" key="4">
    <source>
        <dbReference type="EMBL" id="GFK93429.1"/>
    </source>
</evidence>
<keyword evidence="1" id="KW-0010">Activator</keyword>
<dbReference type="SUPFAM" id="SSF57884">
    <property type="entry name" value="Ada DNA repair protein, N-terminal domain (N-Ada 10)"/>
    <property type="match status" value="1"/>
</dbReference>
<dbReference type="GO" id="GO:0006281">
    <property type="term" value="P:DNA repair"/>
    <property type="evidence" value="ECO:0007669"/>
    <property type="project" value="InterPro"/>
</dbReference>
<name>A0A6V8LTL1_9BACT</name>
<accession>A0A6V8LTL1</accession>
<reference evidence="4 5" key="1">
    <citation type="submission" date="2020-04" db="EMBL/GenBank/DDBJ databases">
        <authorList>
            <consortium name="Desulfovibrio sp. FSS-1 genome sequencing consortium"/>
            <person name="Shimoshige H."/>
            <person name="Kobayashi H."/>
            <person name="Maekawa T."/>
        </authorList>
    </citation>
    <scope>NUCLEOTIDE SEQUENCE [LARGE SCALE GENOMIC DNA]</scope>
    <source>
        <strain evidence="4 5">SIID29052-01</strain>
    </source>
</reference>
<dbReference type="GO" id="GO:0008270">
    <property type="term" value="F:zinc ion binding"/>
    <property type="evidence" value="ECO:0007669"/>
    <property type="project" value="InterPro"/>
</dbReference>
<feature type="domain" description="Ada DNA repair metal-binding" evidence="3">
    <location>
        <begin position="36"/>
        <end position="82"/>
    </location>
</feature>
<dbReference type="RefSeq" id="WP_173082443.1">
    <property type="nucleotide sequence ID" value="NZ_BLTE01000004.1"/>
</dbReference>
<organism evidence="4 5">
    <name type="scientific">Fundidesulfovibrio magnetotacticus</name>
    <dbReference type="NCBI Taxonomy" id="2730080"/>
    <lineage>
        <taxon>Bacteria</taxon>
        <taxon>Pseudomonadati</taxon>
        <taxon>Thermodesulfobacteriota</taxon>
        <taxon>Desulfovibrionia</taxon>
        <taxon>Desulfovibrionales</taxon>
        <taxon>Desulfovibrionaceae</taxon>
        <taxon>Fundidesulfovibrio</taxon>
    </lineage>
</organism>
<sequence length="82" mass="8855">MNRLRNGLTAVLLALGLLLATAVSATGQPLAPPNAVYHGNVTSRIYHRQSCRFYHCKACTAVLKSREEAAAAGYRPCKICKP</sequence>
<proteinExistence type="predicted"/>
<evidence type="ECO:0000256" key="1">
    <source>
        <dbReference type="ARBA" id="ARBA00023159"/>
    </source>
</evidence>
<dbReference type="Pfam" id="PF02805">
    <property type="entry name" value="Ada_Zn_binding"/>
    <property type="match status" value="1"/>
</dbReference>
<evidence type="ECO:0000256" key="2">
    <source>
        <dbReference type="SAM" id="SignalP"/>
    </source>
</evidence>
<dbReference type="GO" id="GO:0008168">
    <property type="term" value="F:methyltransferase activity"/>
    <property type="evidence" value="ECO:0007669"/>
    <property type="project" value="InterPro"/>
</dbReference>
<gene>
    <name evidence="4" type="ORF">NNJEOMEG_01261</name>
</gene>
<reference evidence="4 5" key="2">
    <citation type="submission" date="2020-05" db="EMBL/GenBank/DDBJ databases">
        <title>Draft genome sequence of Desulfovibrio sp. strainFSS-1.</title>
        <authorList>
            <person name="Shimoshige H."/>
            <person name="Kobayashi H."/>
            <person name="Maekawa T."/>
        </authorList>
    </citation>
    <scope>NUCLEOTIDE SEQUENCE [LARGE SCALE GENOMIC DNA]</scope>
    <source>
        <strain evidence="4 5">SIID29052-01</strain>
    </source>
</reference>
<dbReference type="AlphaFoldDB" id="A0A6V8LTL1"/>
<evidence type="ECO:0000259" key="3">
    <source>
        <dbReference type="Pfam" id="PF02805"/>
    </source>
</evidence>